<dbReference type="Proteomes" id="UP000001683">
    <property type="component" value="Chromosome"/>
</dbReference>
<dbReference type="GO" id="GO:0016811">
    <property type="term" value="F:hydrolase activity, acting on carbon-nitrogen (but not peptide) bonds, in linear amides"/>
    <property type="evidence" value="ECO:0007669"/>
    <property type="project" value="TreeGrafter"/>
</dbReference>
<protein>
    <submittedName>
        <fullName evidence="1">LmbE family protein</fullName>
    </submittedName>
</protein>
<dbReference type="FunCoup" id="B2A253">
    <property type="interactions" value="54"/>
</dbReference>
<dbReference type="Gene3D" id="3.40.50.10320">
    <property type="entry name" value="LmbE-like"/>
    <property type="match status" value="1"/>
</dbReference>
<dbReference type="eggNOG" id="COG2120">
    <property type="taxonomic scope" value="Bacteria"/>
</dbReference>
<dbReference type="KEGG" id="nth:Nther_1275"/>
<dbReference type="Pfam" id="PF02585">
    <property type="entry name" value="PIG-L"/>
    <property type="match status" value="1"/>
</dbReference>
<dbReference type="InParanoid" id="B2A253"/>
<dbReference type="PANTHER" id="PTHR12993:SF30">
    <property type="entry name" value="N-ACETYL-ALPHA-D-GLUCOSAMINYL L-MALATE DEACETYLASE 1"/>
    <property type="match status" value="1"/>
</dbReference>
<evidence type="ECO:0000313" key="2">
    <source>
        <dbReference type="Proteomes" id="UP000001683"/>
    </source>
</evidence>
<accession>B2A253</accession>
<dbReference type="InterPro" id="IPR024078">
    <property type="entry name" value="LmbE-like_dom_sf"/>
</dbReference>
<evidence type="ECO:0000313" key="1">
    <source>
        <dbReference type="EMBL" id="ACB84858.1"/>
    </source>
</evidence>
<name>B2A253_NATTJ</name>
<dbReference type="OrthoDB" id="9815144at2"/>
<dbReference type="STRING" id="457570.Nther_1275"/>
<organism evidence="1 2">
    <name type="scientific">Natranaerobius thermophilus (strain ATCC BAA-1301 / DSM 18059 / JW/NM-WN-LF)</name>
    <dbReference type="NCBI Taxonomy" id="457570"/>
    <lineage>
        <taxon>Bacteria</taxon>
        <taxon>Bacillati</taxon>
        <taxon>Bacillota</taxon>
        <taxon>Clostridia</taxon>
        <taxon>Natranaerobiales</taxon>
        <taxon>Natranaerobiaceae</taxon>
        <taxon>Natranaerobius</taxon>
    </lineage>
</organism>
<keyword evidence="2" id="KW-1185">Reference proteome</keyword>
<dbReference type="InterPro" id="IPR003737">
    <property type="entry name" value="GlcNAc_PI_deacetylase-related"/>
</dbReference>
<proteinExistence type="predicted"/>
<dbReference type="GO" id="GO:0019213">
    <property type="term" value="F:deacetylase activity"/>
    <property type="evidence" value="ECO:0007669"/>
    <property type="project" value="InterPro"/>
</dbReference>
<sequence>MNSLDLLVIAPHPDDAELGVGGTIALHTSKGYQVGICDLTQGEMGTNGTIEIRRQESQNAAEILGVAVRENLKIPDGFIRTTEENLKKTVSLIRKYRPETIITIYSEDDHPDHIHASQLVREAAHLSGLYKYPGKGEPFRPSNLYFFLAARPKNPDLVVDITSVHKTKIDSILAHKSQLGLDEYAQGRDTRLTHPSFLERIKARDRYMGHLGRCELGEGLICDRIPRINDLLSIGGA</sequence>
<reference evidence="1 2" key="2">
    <citation type="journal article" date="2011" name="J. Bacteriol.">
        <title>Complete genome sequence of the anaerobic, halophilic alkalithermophile Natranaerobius thermophilus JW/NM-WN-LF.</title>
        <authorList>
            <person name="Zhao B."/>
            <person name="Mesbah N.M."/>
            <person name="Dalin E."/>
            <person name="Goodwin L."/>
            <person name="Nolan M."/>
            <person name="Pitluck S."/>
            <person name="Chertkov O."/>
            <person name="Brettin T.S."/>
            <person name="Han J."/>
            <person name="Larimer F.W."/>
            <person name="Land M.L."/>
            <person name="Hauser L."/>
            <person name="Kyrpides N."/>
            <person name="Wiegel J."/>
        </authorList>
    </citation>
    <scope>NUCLEOTIDE SEQUENCE [LARGE SCALE GENOMIC DNA]</scope>
    <source>
        <strain evidence="2">ATCC BAA-1301 / DSM 18059 / JW/NM-WN-LF</strain>
    </source>
</reference>
<reference evidence="1 2" key="1">
    <citation type="submission" date="2008-04" db="EMBL/GenBank/DDBJ databases">
        <title>Complete sequence of chromosome of Natranaerobius thermophilus JW/NM-WN-LF.</title>
        <authorList>
            <consortium name="US DOE Joint Genome Institute"/>
            <person name="Copeland A."/>
            <person name="Lucas S."/>
            <person name="Lapidus A."/>
            <person name="Glavina del Rio T."/>
            <person name="Dalin E."/>
            <person name="Tice H."/>
            <person name="Bruce D."/>
            <person name="Goodwin L."/>
            <person name="Pitluck S."/>
            <person name="Chertkov O."/>
            <person name="Brettin T."/>
            <person name="Detter J.C."/>
            <person name="Han C."/>
            <person name="Kuske C.R."/>
            <person name="Schmutz J."/>
            <person name="Larimer F."/>
            <person name="Land M."/>
            <person name="Hauser L."/>
            <person name="Kyrpides N."/>
            <person name="Lykidis A."/>
            <person name="Mesbah N.M."/>
            <person name="Wiegel J."/>
        </authorList>
    </citation>
    <scope>NUCLEOTIDE SEQUENCE [LARGE SCALE GENOMIC DNA]</scope>
    <source>
        <strain evidence="2">ATCC BAA-1301 / DSM 18059 / JW/NM-WN-LF</strain>
    </source>
</reference>
<dbReference type="EMBL" id="CP001034">
    <property type="protein sequence ID" value="ACB84858.1"/>
    <property type="molecule type" value="Genomic_DNA"/>
</dbReference>
<dbReference type="SUPFAM" id="SSF102588">
    <property type="entry name" value="LmbE-like"/>
    <property type="match status" value="1"/>
</dbReference>
<gene>
    <name evidence="1" type="ordered locus">Nther_1275</name>
</gene>
<dbReference type="AlphaFoldDB" id="B2A253"/>
<dbReference type="HOGENOM" id="CLU_049311_3_1_9"/>
<dbReference type="GO" id="GO:0071793">
    <property type="term" value="P:bacillithiol biosynthetic process"/>
    <property type="evidence" value="ECO:0007669"/>
    <property type="project" value="InterPro"/>
</dbReference>
<dbReference type="InterPro" id="IPR023842">
    <property type="entry name" value="Bacillithiol_biosynth_BshB1"/>
</dbReference>
<dbReference type="NCBIfam" id="TIGR04001">
    <property type="entry name" value="thiol_BshB1"/>
    <property type="match status" value="1"/>
</dbReference>
<dbReference type="RefSeq" id="WP_012447733.1">
    <property type="nucleotide sequence ID" value="NC_010718.1"/>
</dbReference>
<dbReference type="PANTHER" id="PTHR12993">
    <property type="entry name" value="N-ACETYLGLUCOSAMINYL-PHOSPHATIDYLINOSITOL DE-N-ACETYLASE-RELATED"/>
    <property type="match status" value="1"/>
</dbReference>